<evidence type="ECO:0000313" key="7">
    <source>
        <dbReference type="EMBL" id="QHT69495.1"/>
    </source>
</evidence>
<dbReference type="SUPFAM" id="SSF50249">
    <property type="entry name" value="Nucleic acid-binding proteins"/>
    <property type="match status" value="1"/>
</dbReference>
<dbReference type="GO" id="GO:0046872">
    <property type="term" value="F:metal ion binding"/>
    <property type="evidence" value="ECO:0007669"/>
    <property type="project" value="UniProtKB-KW"/>
</dbReference>
<dbReference type="InterPro" id="IPR003029">
    <property type="entry name" value="S1_domain"/>
</dbReference>
<name>A0A6C0GN92_9BACT</name>
<dbReference type="Proteomes" id="UP000480178">
    <property type="component" value="Chromosome"/>
</dbReference>
<dbReference type="InterPro" id="IPR019307">
    <property type="entry name" value="RNA-bd_AU-1/RNase_E/G"/>
</dbReference>
<sequence length="523" mass="59380">MSNELVINSTQKGGRIALLQDKRIVEYHLEESESSFTVGDIYLGVVRKLVPGLNAAFIDIGYEKDAFLHYLDLGPNINSLNKFTKETIAKRNNTHKLNGFQLEPEIDKLGKISQVLSKNSPILVQVVKEPISTKGPRLSCEISIAGRYIVLVPFSNTVNISKKITDKEERQRLLRLLSSIRPQNFGIIVRTVAEGKDVAELDKDLSNLVEKWEQGYKTLKNAKPKEKIIGEMGRASSMLRDMLNESFDSITVDDKDIYDEIKLYIRTIAPDKEKILKLYNGKTKIFESFGIEKQLKSIFGRSVSLPGGGYVIIEHTEALHVIDVNSGNKSNSESDQETTAFNVNMEAAKEIARQLRVRDMGGIIVVDFIDMKKADNKRLIYEKMKEEMKNDRSKFTILPLTKFGLMQITRQRVRPELNITTGENCPTCGGTGKITASILVADLVENNLDYILTKQNEKDLSIVLHPYLHAYFVAGFPSRRMKWFFKYKRWVKIVKDTSLGITEYKFKNHMGEDIEMSPAEVIV</sequence>
<comment type="cofactor">
    <cofactor evidence="1">
        <name>Mg(2+)</name>
        <dbReference type="ChEBI" id="CHEBI:18420"/>
    </cofactor>
</comment>
<dbReference type="Gene3D" id="2.40.50.140">
    <property type="entry name" value="Nucleic acid-binding proteins"/>
    <property type="match status" value="1"/>
</dbReference>
<feature type="domain" description="S1 motif" evidence="6">
    <location>
        <begin position="37"/>
        <end position="141"/>
    </location>
</feature>
<dbReference type="AlphaFoldDB" id="A0A6C0GN92"/>
<reference evidence="7 8" key="1">
    <citation type="submission" date="2020-01" db="EMBL/GenBank/DDBJ databases">
        <authorList>
            <person name="Kim M.K."/>
        </authorList>
    </citation>
    <scope>NUCLEOTIDE SEQUENCE [LARGE SCALE GENOMIC DNA]</scope>
    <source>
        <strain evidence="7 8">172606-1</strain>
    </source>
</reference>
<evidence type="ECO:0000256" key="4">
    <source>
        <dbReference type="ARBA" id="ARBA00022842"/>
    </source>
</evidence>
<dbReference type="CDD" id="cd04453">
    <property type="entry name" value="S1_RNase_E"/>
    <property type="match status" value="1"/>
</dbReference>
<evidence type="ECO:0000256" key="3">
    <source>
        <dbReference type="ARBA" id="ARBA00022801"/>
    </source>
</evidence>
<dbReference type="SMART" id="SM00316">
    <property type="entry name" value="S1"/>
    <property type="match status" value="1"/>
</dbReference>
<dbReference type="InterPro" id="IPR012340">
    <property type="entry name" value="NA-bd_OB-fold"/>
</dbReference>
<accession>A0A6C0GN92</accession>
<evidence type="ECO:0000256" key="1">
    <source>
        <dbReference type="ARBA" id="ARBA00001946"/>
    </source>
</evidence>
<gene>
    <name evidence="7" type="ORF">GXP67_24040</name>
</gene>
<evidence type="ECO:0000256" key="2">
    <source>
        <dbReference type="ARBA" id="ARBA00022723"/>
    </source>
</evidence>
<protein>
    <submittedName>
        <fullName evidence="7">Rne/Rng family ribonuclease</fullName>
    </submittedName>
</protein>
<dbReference type="GO" id="GO:0003723">
    <property type="term" value="F:RNA binding"/>
    <property type="evidence" value="ECO:0007669"/>
    <property type="project" value="UniProtKB-KW"/>
</dbReference>
<dbReference type="GO" id="GO:0016787">
    <property type="term" value="F:hydrolase activity"/>
    <property type="evidence" value="ECO:0007669"/>
    <property type="project" value="UniProtKB-KW"/>
</dbReference>
<dbReference type="KEGG" id="rhoz:GXP67_24040"/>
<keyword evidence="8" id="KW-1185">Reference proteome</keyword>
<dbReference type="RefSeq" id="WP_162445484.1">
    <property type="nucleotide sequence ID" value="NZ_CP048222.1"/>
</dbReference>
<keyword evidence="5" id="KW-0694">RNA-binding</keyword>
<dbReference type="EMBL" id="CP048222">
    <property type="protein sequence ID" value="QHT69495.1"/>
    <property type="molecule type" value="Genomic_DNA"/>
</dbReference>
<dbReference type="NCBIfam" id="TIGR00757">
    <property type="entry name" value="RNaseEG"/>
    <property type="match status" value="1"/>
</dbReference>
<evidence type="ECO:0000259" key="6">
    <source>
        <dbReference type="SMART" id="SM00316"/>
    </source>
</evidence>
<dbReference type="GO" id="GO:0005737">
    <property type="term" value="C:cytoplasm"/>
    <property type="evidence" value="ECO:0007669"/>
    <property type="project" value="TreeGrafter"/>
</dbReference>
<keyword evidence="4" id="KW-0460">Magnesium</keyword>
<evidence type="ECO:0000313" key="8">
    <source>
        <dbReference type="Proteomes" id="UP000480178"/>
    </source>
</evidence>
<keyword evidence="2" id="KW-0479">Metal-binding</keyword>
<dbReference type="GO" id="GO:0004540">
    <property type="term" value="F:RNA nuclease activity"/>
    <property type="evidence" value="ECO:0007669"/>
    <property type="project" value="InterPro"/>
</dbReference>
<evidence type="ECO:0000256" key="5">
    <source>
        <dbReference type="ARBA" id="ARBA00022884"/>
    </source>
</evidence>
<dbReference type="PANTHER" id="PTHR30001:SF0">
    <property type="entry name" value="RIBONUCLEASE G"/>
    <property type="match status" value="1"/>
</dbReference>
<dbReference type="GO" id="GO:0006364">
    <property type="term" value="P:rRNA processing"/>
    <property type="evidence" value="ECO:0007669"/>
    <property type="project" value="TreeGrafter"/>
</dbReference>
<dbReference type="InterPro" id="IPR004659">
    <property type="entry name" value="RNase_E/G"/>
</dbReference>
<organism evidence="7 8">
    <name type="scientific">Rhodocytophaga rosea</name>
    <dbReference type="NCBI Taxonomy" id="2704465"/>
    <lineage>
        <taxon>Bacteria</taxon>
        <taxon>Pseudomonadati</taxon>
        <taxon>Bacteroidota</taxon>
        <taxon>Cytophagia</taxon>
        <taxon>Cytophagales</taxon>
        <taxon>Rhodocytophagaceae</taxon>
        <taxon>Rhodocytophaga</taxon>
    </lineage>
</organism>
<proteinExistence type="predicted"/>
<keyword evidence="3" id="KW-0378">Hydrolase</keyword>
<dbReference type="PANTHER" id="PTHR30001">
    <property type="entry name" value="RIBONUCLEASE"/>
    <property type="match status" value="1"/>
</dbReference>
<dbReference type="Pfam" id="PF10150">
    <property type="entry name" value="RNase_E_G"/>
    <property type="match status" value="1"/>
</dbReference>